<dbReference type="RefSeq" id="WP_316968003.1">
    <property type="nucleotide sequence ID" value="NZ_JARFPL010000003.1"/>
</dbReference>
<evidence type="ECO:0000313" key="8">
    <source>
        <dbReference type="EMBL" id="MDF0592292.1"/>
    </source>
</evidence>
<gene>
    <name evidence="8" type="ORF">P0O24_01670</name>
</gene>
<dbReference type="EMBL" id="JARFPL010000003">
    <property type="protein sequence ID" value="MDF0592292.1"/>
    <property type="molecule type" value="Genomic_DNA"/>
</dbReference>
<name>A0ABT5XCA5_9EURY</name>
<evidence type="ECO:0000259" key="7">
    <source>
        <dbReference type="PROSITE" id="PS51379"/>
    </source>
</evidence>
<keyword evidence="2" id="KW-0004">4Fe-4S</keyword>
<keyword evidence="3" id="KW-0479">Metal-binding</keyword>
<protein>
    <submittedName>
        <fullName evidence="8">4Fe-4S dicluster domain-containing protein</fullName>
    </submittedName>
</protein>
<evidence type="ECO:0000256" key="2">
    <source>
        <dbReference type="ARBA" id="ARBA00022485"/>
    </source>
</evidence>
<dbReference type="InterPro" id="IPR050294">
    <property type="entry name" value="RnfB_subfamily"/>
</dbReference>
<feature type="domain" description="4Fe-4S ferredoxin-type" evidence="7">
    <location>
        <begin position="4"/>
        <end position="23"/>
    </location>
</feature>
<dbReference type="Pfam" id="PF13247">
    <property type="entry name" value="Fer4_11"/>
    <property type="match status" value="1"/>
</dbReference>
<organism evidence="8 9">
    <name type="scientific">Candidatus Methanocrinis alkalitolerans</name>
    <dbReference type="NCBI Taxonomy" id="3033395"/>
    <lineage>
        <taxon>Archaea</taxon>
        <taxon>Methanobacteriati</taxon>
        <taxon>Methanobacteriota</taxon>
        <taxon>Stenosarchaea group</taxon>
        <taxon>Methanomicrobia</taxon>
        <taxon>Methanotrichales</taxon>
        <taxon>Methanotrichaceae</taxon>
        <taxon>Methanocrinis</taxon>
    </lineage>
</organism>
<dbReference type="PANTHER" id="PTHR42859">
    <property type="entry name" value="OXIDOREDUCTASE"/>
    <property type="match status" value="1"/>
</dbReference>
<keyword evidence="5" id="KW-0408">Iron</keyword>
<evidence type="ECO:0000256" key="3">
    <source>
        <dbReference type="ARBA" id="ARBA00022723"/>
    </source>
</evidence>
<evidence type="ECO:0000256" key="5">
    <source>
        <dbReference type="ARBA" id="ARBA00023004"/>
    </source>
</evidence>
<dbReference type="InterPro" id="IPR017896">
    <property type="entry name" value="4Fe4S_Fe-S-bd"/>
</dbReference>
<accession>A0ABT5XCA5</accession>
<dbReference type="CDD" id="cd10550">
    <property type="entry name" value="DMSOR_beta_like"/>
    <property type="match status" value="1"/>
</dbReference>
<dbReference type="PANTHER" id="PTHR42859:SF10">
    <property type="entry name" value="DIMETHYLSULFOXIDE REDUCTASE CHAIN B"/>
    <property type="match status" value="1"/>
</dbReference>
<keyword evidence="9" id="KW-1185">Reference proteome</keyword>
<comment type="caution">
    <text evidence="8">The sequence shown here is derived from an EMBL/GenBank/DDBJ whole genome shotgun (WGS) entry which is preliminary data.</text>
</comment>
<evidence type="ECO:0000256" key="4">
    <source>
        <dbReference type="ARBA" id="ARBA00022982"/>
    </source>
</evidence>
<keyword evidence="4" id="KW-0249">Electron transport</keyword>
<dbReference type="SUPFAM" id="SSF54862">
    <property type="entry name" value="4Fe-4S ferredoxins"/>
    <property type="match status" value="1"/>
</dbReference>
<dbReference type="Gene3D" id="3.30.70.20">
    <property type="match status" value="2"/>
</dbReference>
<keyword evidence="6" id="KW-0411">Iron-sulfur</keyword>
<dbReference type="Proteomes" id="UP001215956">
    <property type="component" value="Unassembled WGS sequence"/>
</dbReference>
<evidence type="ECO:0000256" key="1">
    <source>
        <dbReference type="ARBA" id="ARBA00022448"/>
    </source>
</evidence>
<keyword evidence="1" id="KW-0813">Transport</keyword>
<dbReference type="PROSITE" id="PS51379">
    <property type="entry name" value="4FE4S_FER_2"/>
    <property type="match status" value="2"/>
</dbReference>
<reference evidence="8 9" key="1">
    <citation type="submission" date="2023-03" db="EMBL/GenBank/DDBJ databases">
        <title>Whole genome sequencing of Methanotrichaceae archaeon M04Ac.</title>
        <authorList>
            <person name="Khomyakova M.A."/>
            <person name="Merkel A.Y."/>
            <person name="Slobodkin A.I."/>
        </authorList>
    </citation>
    <scope>NUCLEOTIDE SEQUENCE [LARGE SCALE GENOMIC DNA]</scope>
    <source>
        <strain evidence="8 9">M04Ac</strain>
    </source>
</reference>
<evidence type="ECO:0000256" key="6">
    <source>
        <dbReference type="ARBA" id="ARBA00023014"/>
    </source>
</evidence>
<feature type="domain" description="4Fe-4S ferredoxin-type" evidence="7">
    <location>
        <begin position="78"/>
        <end position="107"/>
    </location>
</feature>
<sequence length="156" mass="16654">MALKTLMVQPSLCTGCRSCEMACSLGHDGKCSPALSRIRVIRFDSEGRNVPTVCAQCTRPECLSACTEGAIRRDVATGAVLIDEALCKGCRACISACSHSQIGFHPEKGLAFKCDLCGGDPLCARFCPTGALSFVYLDQHLMARRRALLRAPGEAV</sequence>
<evidence type="ECO:0000313" key="9">
    <source>
        <dbReference type="Proteomes" id="UP001215956"/>
    </source>
</evidence>
<proteinExistence type="predicted"/>